<dbReference type="PANTHER" id="PTHR30329">
    <property type="entry name" value="STATOR ELEMENT OF FLAGELLAR MOTOR COMPLEX"/>
    <property type="match status" value="1"/>
</dbReference>
<dbReference type="HAMAP" id="MF_02204">
    <property type="entry name" value="Pal"/>
    <property type="match status" value="1"/>
</dbReference>
<dbReference type="GO" id="GO:0051301">
    <property type="term" value="P:cell division"/>
    <property type="evidence" value="ECO:0007669"/>
    <property type="project" value="UniProtKB-UniRule"/>
</dbReference>
<keyword evidence="6 8" id="KW-0449">Lipoprotein</keyword>
<gene>
    <name evidence="8 11" type="primary">pal</name>
    <name evidence="11" type="ORF">CWI75_01455</name>
</gene>
<evidence type="ECO:0000256" key="6">
    <source>
        <dbReference type="ARBA" id="ARBA00023288"/>
    </source>
</evidence>
<evidence type="ECO:0000313" key="11">
    <source>
        <dbReference type="EMBL" id="PLW84045.1"/>
    </source>
</evidence>
<comment type="function">
    <text evidence="8">Part of the Tol-Pal system, which plays a role in outer membrane invagination during cell division and is important for maintaining outer membrane integrity.</text>
</comment>
<dbReference type="GO" id="GO:0009279">
    <property type="term" value="C:cell outer membrane"/>
    <property type="evidence" value="ECO:0007669"/>
    <property type="project" value="UniProtKB-SubCell"/>
</dbReference>
<keyword evidence="1 8" id="KW-0132">Cell division</keyword>
<feature type="signal peptide" evidence="9">
    <location>
        <begin position="1"/>
        <end position="22"/>
    </location>
</feature>
<dbReference type="InterPro" id="IPR006664">
    <property type="entry name" value="OMP_bac"/>
</dbReference>
<dbReference type="Proteomes" id="UP000234845">
    <property type="component" value="Unassembled WGS sequence"/>
</dbReference>
<keyword evidence="4 8" id="KW-0564">Palmitate</keyword>
<dbReference type="AlphaFoldDB" id="A0A2N5Y6M2"/>
<organism evidence="11 12">
    <name type="scientific">Kineobactrum sediminis</name>
    <dbReference type="NCBI Taxonomy" id="1905677"/>
    <lineage>
        <taxon>Bacteria</taxon>
        <taxon>Pseudomonadati</taxon>
        <taxon>Pseudomonadota</taxon>
        <taxon>Gammaproteobacteria</taxon>
        <taxon>Cellvibrionales</taxon>
        <taxon>Halieaceae</taxon>
        <taxon>Kineobactrum</taxon>
    </lineage>
</organism>
<dbReference type="OrthoDB" id="9809164at2"/>
<dbReference type="RefSeq" id="WP_101519682.1">
    <property type="nucleotide sequence ID" value="NZ_PKLZ01000001.1"/>
</dbReference>
<dbReference type="InterPro" id="IPR039001">
    <property type="entry name" value="Pal"/>
</dbReference>
<evidence type="ECO:0000313" key="12">
    <source>
        <dbReference type="Proteomes" id="UP000234845"/>
    </source>
</evidence>
<evidence type="ECO:0000256" key="7">
    <source>
        <dbReference type="ARBA" id="ARBA00023306"/>
    </source>
</evidence>
<dbReference type="Pfam" id="PF00691">
    <property type="entry name" value="OmpA"/>
    <property type="match status" value="1"/>
</dbReference>
<evidence type="ECO:0000256" key="5">
    <source>
        <dbReference type="ARBA" id="ARBA00023237"/>
    </source>
</evidence>
<dbReference type="InterPro" id="IPR006690">
    <property type="entry name" value="OMPA-like_CS"/>
</dbReference>
<proteinExistence type="inferred from homology"/>
<keyword evidence="12" id="KW-1185">Reference proteome</keyword>
<accession>A0A2N5Y6M2</accession>
<dbReference type="PROSITE" id="PS01068">
    <property type="entry name" value="OMPA_1"/>
    <property type="match status" value="1"/>
</dbReference>
<comment type="subcellular location">
    <subcellularLocation>
        <location evidence="8">Cell outer membrane</location>
        <topology evidence="8">Lipid-anchor</topology>
    </subcellularLocation>
</comment>
<comment type="caution">
    <text evidence="11">The sequence shown here is derived from an EMBL/GenBank/DDBJ whole genome shotgun (WGS) entry which is preliminary data.</text>
</comment>
<protein>
    <recommendedName>
        <fullName evidence="8">Peptidoglycan-associated lipoprotein</fullName>
        <shortName evidence="8">PAL</shortName>
    </recommendedName>
</protein>
<evidence type="ECO:0000259" key="10">
    <source>
        <dbReference type="PROSITE" id="PS51123"/>
    </source>
</evidence>
<name>A0A2N5Y6M2_9GAMM</name>
<dbReference type="InterPro" id="IPR006665">
    <property type="entry name" value="OmpA-like"/>
</dbReference>
<comment type="similarity">
    <text evidence="8">Belongs to the Pal lipoprotein family.</text>
</comment>
<evidence type="ECO:0000256" key="3">
    <source>
        <dbReference type="ARBA" id="ARBA00023136"/>
    </source>
</evidence>
<dbReference type="PROSITE" id="PS51123">
    <property type="entry name" value="OMPA_2"/>
    <property type="match status" value="1"/>
</dbReference>
<evidence type="ECO:0000256" key="4">
    <source>
        <dbReference type="ARBA" id="ARBA00023139"/>
    </source>
</evidence>
<dbReference type="InterPro" id="IPR036737">
    <property type="entry name" value="OmpA-like_sf"/>
</dbReference>
<sequence>MKQLPVAGKTLTLLFAAAFLVACSSKDTKEADAAAVAAAEAEARSMAERSAATAAANAANAEQQRLQDAVAAAGNVFYFEYDSSTLTPQAQDALDAHIALLNNNDRSVRLEGHTDERGTREYNMALGERRANAVRDYMGVSGIASYRIETVSYGEEQPVAYGSGEANWSQNRRVELK</sequence>
<feature type="chain" id="PRO_5014723891" description="Peptidoglycan-associated lipoprotein" evidence="9">
    <location>
        <begin position="23"/>
        <end position="177"/>
    </location>
</feature>
<dbReference type="InterPro" id="IPR050330">
    <property type="entry name" value="Bact_OuterMem_StrucFunc"/>
</dbReference>
<dbReference type="PRINTS" id="PR01021">
    <property type="entry name" value="OMPADOMAIN"/>
</dbReference>
<keyword evidence="5 8" id="KW-0998">Cell outer membrane</keyword>
<dbReference type="SUPFAM" id="SSF103088">
    <property type="entry name" value="OmpA-like"/>
    <property type="match status" value="1"/>
</dbReference>
<evidence type="ECO:0000256" key="9">
    <source>
        <dbReference type="SAM" id="SignalP"/>
    </source>
</evidence>
<dbReference type="NCBIfam" id="TIGR02802">
    <property type="entry name" value="Pal_lipo"/>
    <property type="match status" value="1"/>
</dbReference>
<dbReference type="InterPro" id="IPR014169">
    <property type="entry name" value="Pal_lipo_C"/>
</dbReference>
<evidence type="ECO:0000256" key="2">
    <source>
        <dbReference type="ARBA" id="ARBA00022729"/>
    </source>
</evidence>
<comment type="subunit">
    <text evidence="8">The Tol-Pal system is composed of five core proteins: the inner membrane proteins TolA, TolQ and TolR, the periplasmic protein TolB and the outer membrane protein Pal. They form a network linking the inner and outer membranes and the peptidoglycan layer.</text>
</comment>
<keyword evidence="3 8" id="KW-0472">Membrane</keyword>
<evidence type="ECO:0000256" key="8">
    <source>
        <dbReference type="HAMAP-Rule" id="MF_02204"/>
    </source>
</evidence>
<keyword evidence="2 8" id="KW-0732">Signal</keyword>
<dbReference type="PANTHER" id="PTHR30329:SF21">
    <property type="entry name" value="LIPOPROTEIN YIAD-RELATED"/>
    <property type="match status" value="1"/>
</dbReference>
<feature type="domain" description="OmpA-like" evidence="10">
    <location>
        <begin position="66"/>
        <end position="177"/>
    </location>
</feature>
<keyword evidence="7 8" id="KW-0131">Cell cycle</keyword>
<evidence type="ECO:0000256" key="1">
    <source>
        <dbReference type="ARBA" id="ARBA00022618"/>
    </source>
</evidence>
<dbReference type="PROSITE" id="PS51257">
    <property type="entry name" value="PROKAR_LIPOPROTEIN"/>
    <property type="match status" value="1"/>
</dbReference>
<dbReference type="CDD" id="cd07185">
    <property type="entry name" value="OmpA_C-like"/>
    <property type="match status" value="1"/>
</dbReference>
<dbReference type="Gene3D" id="3.30.1330.60">
    <property type="entry name" value="OmpA-like domain"/>
    <property type="match status" value="1"/>
</dbReference>
<reference evidence="12" key="1">
    <citation type="submission" date="2017-11" db="EMBL/GenBank/DDBJ databases">
        <title>The draft genome sequence of Chromatocurvus sp. F02.</title>
        <authorList>
            <person name="Du Z.-J."/>
            <person name="Chang Y.-Q."/>
        </authorList>
    </citation>
    <scope>NUCLEOTIDE SEQUENCE [LARGE SCALE GENOMIC DNA]</scope>
    <source>
        <strain evidence="12">F02</strain>
    </source>
</reference>
<dbReference type="EMBL" id="PKLZ01000001">
    <property type="protein sequence ID" value="PLW84045.1"/>
    <property type="molecule type" value="Genomic_DNA"/>
</dbReference>